<dbReference type="GO" id="GO:0004590">
    <property type="term" value="F:orotidine-5'-phosphate decarboxylase activity"/>
    <property type="evidence" value="ECO:0007669"/>
    <property type="project" value="UniProtKB-EC"/>
</dbReference>
<dbReference type="SUPFAM" id="SSF51366">
    <property type="entry name" value="Ribulose-phoshate binding barrel"/>
    <property type="match status" value="1"/>
</dbReference>
<dbReference type="PANTHER" id="PTHR32119:SF2">
    <property type="entry name" value="OROTIDINE 5'-PHOSPHATE DECARBOXYLASE"/>
    <property type="match status" value="1"/>
</dbReference>
<evidence type="ECO:0000313" key="12">
    <source>
        <dbReference type="EMBL" id="GAE91696.1"/>
    </source>
</evidence>
<dbReference type="EC" id="4.1.1.23" evidence="3"/>
<evidence type="ECO:0000256" key="10">
    <source>
        <dbReference type="SAM" id="MobiDB-lite"/>
    </source>
</evidence>
<dbReference type="InterPro" id="IPR014732">
    <property type="entry name" value="OMPdecase"/>
</dbReference>
<dbReference type="Gene3D" id="3.20.20.70">
    <property type="entry name" value="Aldolase class I"/>
    <property type="match status" value="1"/>
</dbReference>
<dbReference type="InterPro" id="IPR011060">
    <property type="entry name" value="RibuloseP-bd_barrel"/>
</dbReference>
<dbReference type="InterPro" id="IPR001754">
    <property type="entry name" value="OMPdeCOase_dom"/>
</dbReference>
<dbReference type="GO" id="GO:0044205">
    <property type="term" value="P:'de novo' UMP biosynthetic process"/>
    <property type="evidence" value="ECO:0007669"/>
    <property type="project" value="InterPro"/>
</dbReference>
<feature type="domain" description="Orotidine 5'-phosphate decarboxylase" evidence="11">
    <location>
        <begin position="1"/>
        <end position="48"/>
    </location>
</feature>
<keyword evidence="13" id="KW-1185">Reference proteome</keyword>
<evidence type="ECO:0000256" key="5">
    <source>
        <dbReference type="ARBA" id="ARBA00022793"/>
    </source>
</evidence>
<organism evidence="12 13">
    <name type="scientific">Gracilibacillus boraciitolerans JCM 21714</name>
    <dbReference type="NCBI Taxonomy" id="1298598"/>
    <lineage>
        <taxon>Bacteria</taxon>
        <taxon>Bacillati</taxon>
        <taxon>Bacillota</taxon>
        <taxon>Bacilli</taxon>
        <taxon>Bacillales</taxon>
        <taxon>Bacillaceae</taxon>
        <taxon>Gracilibacillus</taxon>
    </lineage>
</organism>
<evidence type="ECO:0000256" key="2">
    <source>
        <dbReference type="ARBA" id="ARBA00004861"/>
    </source>
</evidence>
<dbReference type="STRING" id="1298598.JCM21714_650"/>
<protein>
    <recommendedName>
        <fullName evidence="4">Orotidine 5'-phosphate decarboxylase</fullName>
        <ecNumber evidence="3">4.1.1.23</ecNumber>
    </recommendedName>
    <alternativeName>
        <fullName evidence="8">OMP decarboxylase</fullName>
    </alternativeName>
</protein>
<dbReference type="GO" id="GO:0006207">
    <property type="term" value="P:'de novo' pyrimidine nucleobase biosynthetic process"/>
    <property type="evidence" value="ECO:0007669"/>
    <property type="project" value="InterPro"/>
</dbReference>
<dbReference type="InterPro" id="IPR013785">
    <property type="entry name" value="Aldolase_TIM"/>
</dbReference>
<evidence type="ECO:0000256" key="7">
    <source>
        <dbReference type="ARBA" id="ARBA00023239"/>
    </source>
</evidence>
<keyword evidence="5" id="KW-0210">Decarboxylase</keyword>
<dbReference type="AlphaFoldDB" id="W4VEU6"/>
<dbReference type="eggNOG" id="COG0284">
    <property type="taxonomic scope" value="Bacteria"/>
</dbReference>
<keyword evidence="6" id="KW-0665">Pyrimidine biosynthesis</keyword>
<comment type="pathway">
    <text evidence="2">Pyrimidine metabolism; UMP biosynthesis via de novo pathway; UMP from orotate: step 2/2.</text>
</comment>
<dbReference type="Proteomes" id="UP000019102">
    <property type="component" value="Unassembled WGS sequence"/>
</dbReference>
<evidence type="ECO:0000256" key="3">
    <source>
        <dbReference type="ARBA" id="ARBA00012321"/>
    </source>
</evidence>
<feature type="binding site" evidence="9">
    <location>
        <position position="15"/>
    </location>
    <ligand>
        <name>substrate</name>
    </ligand>
</feature>
<evidence type="ECO:0000256" key="1">
    <source>
        <dbReference type="ARBA" id="ARBA00002356"/>
    </source>
</evidence>
<evidence type="ECO:0000256" key="6">
    <source>
        <dbReference type="ARBA" id="ARBA00022975"/>
    </source>
</evidence>
<comment type="caution">
    <text evidence="12">The sequence shown here is derived from an EMBL/GenBank/DDBJ whole genome shotgun (WGS) entry which is preliminary data.</text>
</comment>
<evidence type="ECO:0000256" key="9">
    <source>
        <dbReference type="PIRSR" id="PIRSR614732-2"/>
    </source>
</evidence>
<reference evidence="12 13" key="1">
    <citation type="journal article" date="2014" name="Genome Announc.">
        <title>Draft Genome Sequence of the Boron-Tolerant and Moderately Halotolerant Bacterium Gracilibacillus boraciitolerans JCM 21714T.</title>
        <authorList>
            <person name="Ahmed I."/>
            <person name="Oshima K."/>
            <person name="Suda W."/>
            <person name="Kitamura K."/>
            <person name="Iida T."/>
            <person name="Ohmori Y."/>
            <person name="Fujiwara T."/>
            <person name="Hattori M."/>
            <person name="Ohkuma M."/>
        </authorList>
    </citation>
    <scope>NUCLEOTIDE SEQUENCE [LARGE SCALE GENOMIC DNA]</scope>
    <source>
        <strain evidence="12 13">JCM 21714</strain>
    </source>
</reference>
<feature type="binding site" evidence="9">
    <location>
        <position position="35"/>
    </location>
    <ligand>
        <name>substrate</name>
    </ligand>
</feature>
<comment type="function">
    <text evidence="1">Catalyzes the decarboxylation of orotidine 5'-monophosphate (OMP) to uridine 5'-monophosphate (UMP).</text>
</comment>
<evidence type="ECO:0000256" key="8">
    <source>
        <dbReference type="ARBA" id="ARBA00033428"/>
    </source>
</evidence>
<dbReference type="Pfam" id="PF00215">
    <property type="entry name" value="OMPdecase"/>
    <property type="match status" value="1"/>
</dbReference>
<feature type="region of interest" description="Disordered" evidence="10">
    <location>
        <begin position="1"/>
        <end position="23"/>
    </location>
</feature>
<sequence>MTPGIRLSDSSQNDQKRVATPTLAKQKGADLLVIGRSVTQATNPPKKLSTCYGGVESCLNQKR</sequence>
<dbReference type="EMBL" id="BAVS01000001">
    <property type="protein sequence ID" value="GAE91696.1"/>
    <property type="molecule type" value="Genomic_DNA"/>
</dbReference>
<evidence type="ECO:0000259" key="11">
    <source>
        <dbReference type="Pfam" id="PF00215"/>
    </source>
</evidence>
<dbReference type="GO" id="GO:0005829">
    <property type="term" value="C:cytosol"/>
    <property type="evidence" value="ECO:0007669"/>
    <property type="project" value="TreeGrafter"/>
</dbReference>
<keyword evidence="7" id="KW-0456">Lyase</keyword>
<gene>
    <name evidence="12" type="ORF">JCM21714_650</name>
</gene>
<accession>W4VEU6</accession>
<feature type="binding site" evidence="9">
    <location>
        <position position="36"/>
    </location>
    <ligand>
        <name>substrate</name>
    </ligand>
</feature>
<evidence type="ECO:0000256" key="4">
    <source>
        <dbReference type="ARBA" id="ARBA00021923"/>
    </source>
</evidence>
<name>W4VEU6_9BACI</name>
<evidence type="ECO:0000313" key="13">
    <source>
        <dbReference type="Proteomes" id="UP000019102"/>
    </source>
</evidence>
<dbReference type="PANTHER" id="PTHR32119">
    <property type="entry name" value="OROTIDINE 5'-PHOSPHATE DECARBOXYLASE"/>
    <property type="match status" value="1"/>
</dbReference>
<feature type="binding site" evidence="9">
    <location>
        <position position="6"/>
    </location>
    <ligand>
        <name>substrate</name>
    </ligand>
</feature>
<proteinExistence type="predicted"/>